<comment type="caution">
    <text evidence="2">The sequence shown here is derived from an EMBL/GenBank/DDBJ whole genome shotgun (WGS) entry which is preliminary data.</text>
</comment>
<evidence type="ECO:0000313" key="2">
    <source>
        <dbReference type="EMBL" id="TRO78980.1"/>
    </source>
</evidence>
<evidence type="ECO:0000256" key="1">
    <source>
        <dbReference type="SAM" id="Phobius"/>
    </source>
</evidence>
<organism evidence="2 3">
    <name type="scientific">Trichloromonas acetexigens</name>
    <dbReference type="NCBI Taxonomy" id="38815"/>
    <lineage>
        <taxon>Bacteria</taxon>
        <taxon>Pseudomonadati</taxon>
        <taxon>Thermodesulfobacteriota</taxon>
        <taxon>Desulfuromonadia</taxon>
        <taxon>Desulfuromonadales</taxon>
        <taxon>Trichloromonadaceae</taxon>
        <taxon>Trichloromonas</taxon>
    </lineage>
</organism>
<dbReference type="RefSeq" id="WP_092054379.1">
    <property type="nucleotide sequence ID" value="NZ_FOJJ01000005.1"/>
</dbReference>
<name>A0A550J6Y1_9BACT</name>
<feature type="transmembrane region" description="Helical" evidence="1">
    <location>
        <begin position="6"/>
        <end position="23"/>
    </location>
</feature>
<accession>A0A550J6Y1</accession>
<dbReference type="EMBL" id="VJVV01000013">
    <property type="protein sequence ID" value="TRO78980.1"/>
    <property type="molecule type" value="Genomic_DNA"/>
</dbReference>
<protein>
    <submittedName>
        <fullName evidence="2">Uncharacterized protein</fullName>
    </submittedName>
</protein>
<proteinExistence type="predicted"/>
<dbReference type="AlphaFoldDB" id="A0A550J6Y1"/>
<keyword evidence="1" id="KW-0812">Transmembrane</keyword>
<dbReference type="Proteomes" id="UP000317155">
    <property type="component" value="Unassembled WGS sequence"/>
</dbReference>
<keyword evidence="1" id="KW-1133">Transmembrane helix</keyword>
<sequence>MISRIFIASISFSFVMFSSFYLMKYHTMYNKIIISDEMLSLAKQEAASQEDGKEKADKFRKYLEALFVSTGHVSQVNNENGSVIILEQSEDLQLKRDRYVKAINELEKSSSVRLRSCIRAEV</sequence>
<gene>
    <name evidence="2" type="ORF">FL622_14950</name>
</gene>
<evidence type="ECO:0000313" key="3">
    <source>
        <dbReference type="Proteomes" id="UP000317155"/>
    </source>
</evidence>
<keyword evidence="1" id="KW-0472">Membrane</keyword>
<keyword evidence="3" id="KW-1185">Reference proteome</keyword>
<reference evidence="2 3" key="1">
    <citation type="submission" date="2019-07" db="EMBL/GenBank/DDBJ databases">
        <title>Insights of Desulfuromonas acetexigens electromicrobiology.</title>
        <authorList>
            <person name="Katuri K."/>
            <person name="Sapireddy V."/>
            <person name="Shaw D.R."/>
            <person name="Saikaly P."/>
        </authorList>
    </citation>
    <scope>NUCLEOTIDE SEQUENCE [LARGE SCALE GENOMIC DNA]</scope>
    <source>
        <strain evidence="2 3">2873</strain>
    </source>
</reference>